<keyword evidence="3" id="KW-0472">Membrane</keyword>
<evidence type="ECO:0000313" key="5">
    <source>
        <dbReference type="EMBL" id="MED1203884.1"/>
    </source>
</evidence>
<dbReference type="RefSeq" id="WP_232317588.1">
    <property type="nucleotide sequence ID" value="NZ_JARMAB010000017.1"/>
</dbReference>
<keyword evidence="3" id="KW-0812">Transmembrane</keyword>
<name>A0ABU6MGS8_9BACI</name>
<dbReference type="InterPro" id="IPR027383">
    <property type="entry name" value="Znf_put"/>
</dbReference>
<accession>A0ABU6MGS8</accession>
<sequence>MSACSEEMILYMHDYLNGELSKDREEELKKHIQSCQSCQKHFQELKKTDAFIKSAGIISAPEGFTAAVMARLPQEKKKMKFQRWLRNHPIMSAAVLFIVLMAGSVFSNWHDQQEFSFTKNPHLLVKNHTVIVPKGDVIKGDLVVKNGNVRVEGKVEGDVTVINGKQYMASARNVSGNIEVINQVYDWIWFKIKGFGKSLVHLFQ</sequence>
<dbReference type="EMBL" id="JARMAB010000017">
    <property type="protein sequence ID" value="MED1203884.1"/>
    <property type="molecule type" value="Genomic_DNA"/>
</dbReference>
<organism evidence="5 6">
    <name type="scientific">Heyndrickxia acidicola</name>
    <dbReference type="NCBI Taxonomy" id="209389"/>
    <lineage>
        <taxon>Bacteria</taxon>
        <taxon>Bacillati</taxon>
        <taxon>Bacillota</taxon>
        <taxon>Bacilli</taxon>
        <taxon>Bacillales</taxon>
        <taxon>Bacillaceae</taxon>
        <taxon>Heyndrickxia</taxon>
    </lineage>
</organism>
<protein>
    <recommendedName>
        <fullName evidence="2">Anti-sigma-W factor RsiW</fullName>
    </recommendedName>
</protein>
<comment type="caution">
    <text evidence="5">The sequence shown here is derived from an EMBL/GenBank/DDBJ whole genome shotgun (WGS) entry which is preliminary data.</text>
</comment>
<keyword evidence="3" id="KW-1133">Transmembrane helix</keyword>
<evidence type="ECO:0000313" key="6">
    <source>
        <dbReference type="Proteomes" id="UP001341444"/>
    </source>
</evidence>
<dbReference type="Pfam" id="PF13490">
    <property type="entry name" value="zf-HC2"/>
    <property type="match status" value="1"/>
</dbReference>
<keyword evidence="6" id="KW-1185">Reference proteome</keyword>
<evidence type="ECO:0000256" key="1">
    <source>
        <dbReference type="ARBA" id="ARBA00024353"/>
    </source>
</evidence>
<proteinExistence type="inferred from homology"/>
<dbReference type="Gene3D" id="1.10.10.1320">
    <property type="entry name" value="Anti-sigma factor, zinc-finger domain"/>
    <property type="match status" value="1"/>
</dbReference>
<gene>
    <name evidence="5" type="ORF">P4T90_12490</name>
</gene>
<reference evidence="5 6" key="1">
    <citation type="submission" date="2023-03" db="EMBL/GenBank/DDBJ databases">
        <title>Bacillus Genome Sequencing.</title>
        <authorList>
            <person name="Dunlap C."/>
        </authorList>
    </citation>
    <scope>NUCLEOTIDE SEQUENCE [LARGE SCALE GENOMIC DNA]</scope>
    <source>
        <strain evidence="5 6">B-23453</strain>
    </source>
</reference>
<feature type="transmembrane region" description="Helical" evidence="3">
    <location>
        <begin position="90"/>
        <end position="109"/>
    </location>
</feature>
<feature type="domain" description="Putative zinc-finger" evidence="4">
    <location>
        <begin position="7"/>
        <end position="39"/>
    </location>
</feature>
<evidence type="ECO:0000256" key="3">
    <source>
        <dbReference type="SAM" id="Phobius"/>
    </source>
</evidence>
<evidence type="ECO:0000259" key="4">
    <source>
        <dbReference type="Pfam" id="PF13490"/>
    </source>
</evidence>
<evidence type="ECO:0000256" key="2">
    <source>
        <dbReference type="ARBA" id="ARBA00024438"/>
    </source>
</evidence>
<dbReference type="InterPro" id="IPR041916">
    <property type="entry name" value="Anti_sigma_zinc_sf"/>
</dbReference>
<dbReference type="Proteomes" id="UP001341444">
    <property type="component" value="Unassembled WGS sequence"/>
</dbReference>
<comment type="similarity">
    <text evidence="1">Belongs to the zinc-associated anti-sigma factor (ZAS) superfamily. Anti-sigma-W factor family.</text>
</comment>